<dbReference type="EMBL" id="KV918877">
    <property type="protein sequence ID" value="OSX76188.1"/>
    <property type="molecule type" value="Genomic_DNA"/>
</dbReference>
<name>A0A1X6P5R5_PORUM</name>
<dbReference type="AlphaFoldDB" id="A0A1X6P5R5"/>
<gene>
    <name evidence="1" type="ORF">BU14_0204s0034</name>
</gene>
<accession>A0A1X6P5R5</accession>
<evidence type="ECO:0000313" key="2">
    <source>
        <dbReference type="Proteomes" id="UP000218209"/>
    </source>
</evidence>
<proteinExistence type="predicted"/>
<protein>
    <submittedName>
        <fullName evidence="1">Uncharacterized protein</fullName>
    </submittedName>
</protein>
<reference evidence="1 2" key="1">
    <citation type="submission" date="2017-03" db="EMBL/GenBank/DDBJ databases">
        <title>WGS assembly of Porphyra umbilicalis.</title>
        <authorList>
            <person name="Brawley S.H."/>
            <person name="Blouin N.A."/>
            <person name="Ficko-Blean E."/>
            <person name="Wheeler G.L."/>
            <person name="Lohr M."/>
            <person name="Goodson H.V."/>
            <person name="Jenkins J.W."/>
            <person name="Blaby-Haas C.E."/>
            <person name="Helliwell K.E."/>
            <person name="Chan C."/>
            <person name="Marriage T."/>
            <person name="Bhattacharya D."/>
            <person name="Klein A.S."/>
            <person name="Badis Y."/>
            <person name="Brodie J."/>
            <person name="Cao Y."/>
            <person name="Collen J."/>
            <person name="Dittami S.M."/>
            <person name="Gachon C.M."/>
            <person name="Green B.R."/>
            <person name="Karpowicz S."/>
            <person name="Kim J.W."/>
            <person name="Kudahl U."/>
            <person name="Lin S."/>
            <person name="Michel G."/>
            <person name="Mittag M."/>
            <person name="Olson B.J."/>
            <person name="Pangilinan J."/>
            <person name="Peng Y."/>
            <person name="Qiu H."/>
            <person name="Shu S."/>
            <person name="Singer J.T."/>
            <person name="Smith A.G."/>
            <person name="Sprecher B.N."/>
            <person name="Wagner V."/>
            <person name="Wang W."/>
            <person name="Wang Z.-Y."/>
            <person name="Yan J."/>
            <person name="Yarish C."/>
            <person name="Zoeuner-Riek S."/>
            <person name="Zhuang Y."/>
            <person name="Zou Y."/>
            <person name="Lindquist E.A."/>
            <person name="Grimwood J."/>
            <person name="Barry K."/>
            <person name="Rokhsar D.S."/>
            <person name="Schmutz J."/>
            <person name="Stiller J.W."/>
            <person name="Grossman A.R."/>
            <person name="Prochnik S.E."/>
        </authorList>
    </citation>
    <scope>NUCLEOTIDE SEQUENCE [LARGE SCALE GENOMIC DNA]</scope>
    <source>
        <strain evidence="1">4086291</strain>
    </source>
</reference>
<sequence length="70" mass="7701">MPPVVILNVHASIALPLLKHFPGDILRASLCDPVLWRACIAPSYVSLRPRPILPACLPPTCHPYSVEHRA</sequence>
<evidence type="ECO:0000313" key="1">
    <source>
        <dbReference type="EMBL" id="OSX76188.1"/>
    </source>
</evidence>
<dbReference type="Proteomes" id="UP000218209">
    <property type="component" value="Unassembled WGS sequence"/>
</dbReference>
<keyword evidence="2" id="KW-1185">Reference proteome</keyword>
<organism evidence="1 2">
    <name type="scientific">Porphyra umbilicalis</name>
    <name type="common">Purple laver</name>
    <name type="synonym">Red alga</name>
    <dbReference type="NCBI Taxonomy" id="2786"/>
    <lineage>
        <taxon>Eukaryota</taxon>
        <taxon>Rhodophyta</taxon>
        <taxon>Bangiophyceae</taxon>
        <taxon>Bangiales</taxon>
        <taxon>Bangiaceae</taxon>
        <taxon>Porphyra</taxon>
    </lineage>
</organism>